<dbReference type="GO" id="GO:0005102">
    <property type="term" value="F:signaling receptor binding"/>
    <property type="evidence" value="ECO:0007669"/>
    <property type="project" value="InterPro"/>
</dbReference>
<evidence type="ECO:0000313" key="4">
    <source>
        <dbReference type="Proteomes" id="UP000694906"/>
    </source>
</evidence>
<feature type="region of interest" description="Disordered" evidence="2">
    <location>
        <begin position="658"/>
        <end position="685"/>
    </location>
</feature>
<dbReference type="Pfam" id="PF14722">
    <property type="entry name" value="KRAP_IP3R_bind"/>
    <property type="match status" value="1"/>
</dbReference>
<dbReference type="InterPro" id="IPR043444">
    <property type="entry name" value="TESPA1-like"/>
</dbReference>
<keyword evidence="4" id="KW-1185">Reference proteome</keyword>
<protein>
    <submittedName>
        <fullName evidence="5">Coiled-coil domain-containing protein 129</fullName>
    </submittedName>
</protein>
<dbReference type="GeneID" id="101715282"/>
<accession>A0AAX6PQ72</accession>
<reference evidence="5" key="1">
    <citation type="submission" date="2025-08" db="UniProtKB">
        <authorList>
            <consortium name="RefSeq"/>
        </authorList>
    </citation>
    <scope>IDENTIFICATION</scope>
</reference>
<feature type="region of interest" description="Disordered" evidence="2">
    <location>
        <begin position="570"/>
        <end position="643"/>
    </location>
</feature>
<dbReference type="PANTHER" id="PTHR17469">
    <property type="entry name" value="SPERM SPECIFIC ANTIGEN 2-RELATED"/>
    <property type="match status" value="1"/>
</dbReference>
<organism evidence="4 5">
    <name type="scientific">Heterocephalus glaber</name>
    <name type="common">Naked mole rat</name>
    <dbReference type="NCBI Taxonomy" id="10181"/>
    <lineage>
        <taxon>Eukaryota</taxon>
        <taxon>Metazoa</taxon>
        <taxon>Chordata</taxon>
        <taxon>Craniata</taxon>
        <taxon>Vertebrata</taxon>
        <taxon>Euteleostomi</taxon>
        <taxon>Mammalia</taxon>
        <taxon>Eutheria</taxon>
        <taxon>Euarchontoglires</taxon>
        <taxon>Glires</taxon>
        <taxon>Rodentia</taxon>
        <taxon>Hystricomorpha</taxon>
        <taxon>Bathyergidae</taxon>
        <taxon>Heterocephalus</taxon>
    </lineage>
</organism>
<dbReference type="RefSeq" id="XP_004856517.2">
    <property type="nucleotide sequence ID" value="XM_004856460.3"/>
</dbReference>
<feature type="compositionally biased region" description="Polar residues" evidence="2">
    <location>
        <begin position="478"/>
        <end position="488"/>
    </location>
</feature>
<evidence type="ECO:0000313" key="5">
    <source>
        <dbReference type="RefSeq" id="XP_004856517.2"/>
    </source>
</evidence>
<feature type="domain" description="ITPR-interacting" evidence="3">
    <location>
        <begin position="111"/>
        <end position="263"/>
    </location>
</feature>
<feature type="compositionally biased region" description="Acidic residues" evidence="2">
    <location>
        <begin position="384"/>
        <end position="396"/>
    </location>
</feature>
<evidence type="ECO:0000259" key="3">
    <source>
        <dbReference type="SMART" id="SM01257"/>
    </source>
</evidence>
<name>A0AAX6PQ72_HETGA</name>
<dbReference type="Proteomes" id="UP000694906">
    <property type="component" value="Unplaced"/>
</dbReference>
<dbReference type="Pfam" id="PF14723">
    <property type="entry name" value="SSFA2_C"/>
    <property type="match status" value="1"/>
</dbReference>
<dbReference type="SMART" id="SM01257">
    <property type="entry name" value="KRAP_IP3R_bind"/>
    <property type="match status" value="1"/>
</dbReference>
<dbReference type="AlphaFoldDB" id="A0AAX6PQ72"/>
<dbReference type="InterPro" id="IPR029325">
    <property type="entry name" value="ITPR-bd"/>
</dbReference>
<evidence type="ECO:0000256" key="2">
    <source>
        <dbReference type="SAM" id="MobiDB-lite"/>
    </source>
</evidence>
<feature type="compositionally biased region" description="Basic and acidic residues" evidence="2">
    <location>
        <begin position="577"/>
        <end position="595"/>
    </location>
</feature>
<feature type="compositionally biased region" description="Polar residues" evidence="2">
    <location>
        <begin position="456"/>
        <end position="467"/>
    </location>
</feature>
<proteinExistence type="predicted"/>
<feature type="region of interest" description="Disordered" evidence="2">
    <location>
        <begin position="375"/>
        <end position="429"/>
    </location>
</feature>
<evidence type="ECO:0000256" key="1">
    <source>
        <dbReference type="ARBA" id="ARBA00023054"/>
    </source>
</evidence>
<dbReference type="PANTHER" id="PTHR17469:SF14">
    <property type="entry name" value="PROTEIN ITPRID1"/>
    <property type="match status" value="1"/>
</dbReference>
<dbReference type="KEGG" id="hgl:101715282"/>
<dbReference type="InterPro" id="IPR029326">
    <property type="entry name" value="SSFA2_C"/>
</dbReference>
<feature type="region of interest" description="Disordered" evidence="2">
    <location>
        <begin position="952"/>
        <end position="981"/>
    </location>
</feature>
<feature type="compositionally biased region" description="Polar residues" evidence="2">
    <location>
        <begin position="957"/>
        <end position="967"/>
    </location>
</feature>
<keyword evidence="1" id="KW-0175">Coiled coil</keyword>
<sequence>MAEKLQGSDNPREGREKIKRNILRYTKKAWAPLDEQLYADPKEESQTATIPLLEDSKQESIQQWLDSGFFVSVNENFQQVINHTVSLHDQGMVQMTVKDYMRSLHQFLETPTLSRGTSFNSCHATASVPQSIPEWLEFWEKDPVEILLDLGFGADEPDICTQIPARFLHCGSAVRGIDSHVFLEAQKQRMHLENPDLYGHFRQLEVLDHVTSAFSSLLNDVNTLQNKAEENAGGHRMNTTSVSGVKERQRRMSKLFQRALRQSIGRNYYTETSESFKMKDGVFISSTKPQEYGAELSAASISHNQSHRSPLAECHSVYSGLIPCHPPQPPLSKQWCCSSMLVTQASPSCESKESVKDGTQKENSIHTNKLKHLSQLASKTPDSFEMEEIQSFEEETGNPLDMTSGTVGTRMDRANSCQSDSSGFLEEPMEPLPLQLLSLTSSESHTENGDKKPWDQSHSSLSSQDCQQECKGSDSKRMASSSFSSQDWSVLEEKASASVVKEESQLEATQGPPELLIPDMALAKATTWGEHPWEDSHLQQPSRTPDAEYEGVGAIVISKFDGPLGFMVTHTTEEEERSLRPEGTREVLMQKHPCESQRPSGIDQSQDRSPREDCDDPGAEESHKLCPDTSNILLSEERPPQHILRHREVTPYRVDLVQTPDKSTSDLNKLPGDAPRDSSAGCSRSVTTQMSSKLMSAAQSAVALGMDYRRTDIEGTLCDPMTVTELRQETETKQVSDVSVQTYTYECEPCHCCISPGNEAFTHRPKLLTKSVSLDTSFPSVDPMGTRPTTPTHCCICCHHHFHSHEERPCTSPAPCVGRHWLCPHAKHLEAKFTKTLRVLQDTFVRELCSCTVHDLEAMKMICQSFREHLEEIEQHLLGQQTLFCRDMSEEEREEAEPLQTLREALRQQVAELEFQLGHRAQQLREGILLQLELPTGETCEHCTSLQQYNWPEENHGQTSDAGTQPTIAPEPAFPPSGGQQIPCSGMIHMAVLAAPDLETSAKMSPLPPAWAESGPACTSHCSAGEKDINVLL</sequence>
<feature type="compositionally biased region" description="Basic and acidic residues" evidence="2">
    <location>
        <begin position="444"/>
        <end position="455"/>
    </location>
</feature>
<dbReference type="CTD" id="223075"/>
<feature type="region of interest" description="Disordered" evidence="2">
    <location>
        <begin position="441"/>
        <end position="488"/>
    </location>
</feature>
<gene>
    <name evidence="5" type="primary">Ccdc129</name>
</gene>